<name>A0A232FID0_9HYME</name>
<dbReference type="GO" id="GO:0008270">
    <property type="term" value="F:zinc ion binding"/>
    <property type="evidence" value="ECO:0007669"/>
    <property type="project" value="UniProtKB-KW"/>
</dbReference>
<feature type="region of interest" description="Disordered" evidence="18">
    <location>
        <begin position="1131"/>
        <end position="1161"/>
    </location>
</feature>
<feature type="transmembrane region" description="Helical" evidence="19">
    <location>
        <begin position="381"/>
        <end position="399"/>
    </location>
</feature>
<feature type="domain" description="JmjC" evidence="24">
    <location>
        <begin position="681"/>
        <end position="849"/>
    </location>
</feature>
<dbReference type="GO" id="GO:0005694">
    <property type="term" value="C:chromosome"/>
    <property type="evidence" value="ECO:0007669"/>
    <property type="project" value="UniProtKB-SubCell"/>
</dbReference>
<dbReference type="CDD" id="cd22122">
    <property type="entry name" value="F-box_JHDM"/>
    <property type="match status" value="1"/>
</dbReference>
<keyword evidence="6" id="KW-0479">Metal-binding</keyword>
<dbReference type="GO" id="GO:0003677">
    <property type="term" value="F:DNA binding"/>
    <property type="evidence" value="ECO:0007669"/>
    <property type="project" value="InterPro"/>
</dbReference>
<dbReference type="SUPFAM" id="SSF51197">
    <property type="entry name" value="Clavaminate synthase-like"/>
    <property type="match status" value="1"/>
</dbReference>
<dbReference type="FunFam" id="2.60.120.650:FF:000005">
    <property type="entry name" value="lysine-specific demethylase 2A isoform X1"/>
    <property type="match status" value="1"/>
</dbReference>
<evidence type="ECO:0000259" key="23">
    <source>
        <dbReference type="PROSITE" id="PS51058"/>
    </source>
</evidence>
<dbReference type="Pfam" id="PF13621">
    <property type="entry name" value="Cupin_8"/>
    <property type="match status" value="1"/>
</dbReference>
<feature type="domain" description="PHD-type" evidence="20">
    <location>
        <begin position="1053"/>
        <end position="1123"/>
    </location>
</feature>
<dbReference type="GO" id="GO:0006281">
    <property type="term" value="P:DNA repair"/>
    <property type="evidence" value="ECO:0007669"/>
    <property type="project" value="UniProtKB-KW"/>
</dbReference>
<dbReference type="InterPro" id="IPR013083">
    <property type="entry name" value="Znf_RING/FYVE/PHD"/>
</dbReference>
<keyword evidence="5" id="KW-0678">Repressor</keyword>
<dbReference type="InterPro" id="IPR041667">
    <property type="entry name" value="Cupin_8"/>
</dbReference>
<comment type="similarity">
    <text evidence="3">Belongs to the JHDM1 histone demethylase family.</text>
</comment>
<dbReference type="Gene3D" id="2.170.270.10">
    <property type="entry name" value="SET domain"/>
    <property type="match status" value="1"/>
</dbReference>
<keyword evidence="15" id="KW-0539">Nucleus</keyword>
<evidence type="ECO:0000256" key="2">
    <source>
        <dbReference type="ARBA" id="ARBA00004123"/>
    </source>
</evidence>
<evidence type="ECO:0000256" key="17">
    <source>
        <dbReference type="PROSITE-ProRule" id="PRU00134"/>
    </source>
</evidence>
<feature type="domain" description="MYND-type" evidence="22">
    <location>
        <begin position="264"/>
        <end position="303"/>
    </location>
</feature>
<keyword evidence="8" id="KW-0862">Zinc</keyword>
<evidence type="ECO:0000256" key="10">
    <source>
        <dbReference type="ARBA" id="ARBA00022964"/>
    </source>
</evidence>
<evidence type="ECO:0000256" key="6">
    <source>
        <dbReference type="ARBA" id="ARBA00022723"/>
    </source>
</evidence>
<dbReference type="InterPro" id="IPR046341">
    <property type="entry name" value="SET_dom_sf"/>
</dbReference>
<evidence type="ECO:0000256" key="14">
    <source>
        <dbReference type="ARBA" id="ARBA00023163"/>
    </source>
</evidence>
<keyword evidence="14" id="KW-0804">Transcription</keyword>
<dbReference type="Gene3D" id="3.30.40.10">
    <property type="entry name" value="Zinc/RING finger domain, C3HC4 (zinc finger)"/>
    <property type="match status" value="1"/>
</dbReference>
<evidence type="ECO:0000256" key="3">
    <source>
        <dbReference type="ARBA" id="ARBA00008037"/>
    </source>
</evidence>
<evidence type="ECO:0000256" key="1">
    <source>
        <dbReference type="ARBA" id="ARBA00001954"/>
    </source>
</evidence>
<dbReference type="SUPFAM" id="SSF52047">
    <property type="entry name" value="RNI-like"/>
    <property type="match status" value="1"/>
</dbReference>
<evidence type="ECO:0000256" key="11">
    <source>
        <dbReference type="ARBA" id="ARBA00023002"/>
    </source>
</evidence>
<dbReference type="Gene3D" id="1.20.58.1360">
    <property type="match status" value="1"/>
</dbReference>
<dbReference type="PANTHER" id="PTHR23123">
    <property type="entry name" value="PHD/F-BOX CONTAINING PROTEIN"/>
    <property type="match status" value="1"/>
</dbReference>
<feature type="domain" description="CXXC-type" evidence="23">
    <location>
        <begin position="1000"/>
        <end position="1046"/>
    </location>
</feature>
<dbReference type="InterPro" id="IPR057207">
    <property type="entry name" value="FBXL15_LRR"/>
</dbReference>
<evidence type="ECO:0000256" key="7">
    <source>
        <dbReference type="ARBA" id="ARBA00022771"/>
    </source>
</evidence>
<dbReference type="EMBL" id="NNAY01000153">
    <property type="protein sequence ID" value="OXU30514.1"/>
    <property type="molecule type" value="Genomic_DNA"/>
</dbReference>
<gene>
    <name evidence="25" type="ORF">TSAR_007317</name>
</gene>
<evidence type="ECO:0000256" key="5">
    <source>
        <dbReference type="ARBA" id="ARBA00022491"/>
    </source>
</evidence>
<dbReference type="InterPro" id="IPR001214">
    <property type="entry name" value="SET_dom"/>
</dbReference>
<dbReference type="GO" id="GO:0008170">
    <property type="term" value="F:N-methyltransferase activity"/>
    <property type="evidence" value="ECO:0007669"/>
    <property type="project" value="UniProtKB-ARBA"/>
</dbReference>
<dbReference type="InterPro" id="IPR019787">
    <property type="entry name" value="Znf_PHD-finger"/>
</dbReference>
<dbReference type="InterPro" id="IPR032675">
    <property type="entry name" value="LRR_dom_sf"/>
</dbReference>
<dbReference type="Pfam" id="PF16866">
    <property type="entry name" value="PHD_4"/>
    <property type="match status" value="1"/>
</dbReference>
<keyword evidence="9" id="KW-0156">Chromatin regulator</keyword>
<evidence type="ECO:0000259" key="21">
    <source>
        <dbReference type="PROSITE" id="PS50280"/>
    </source>
</evidence>
<dbReference type="SUPFAM" id="SSF144232">
    <property type="entry name" value="HIT/MYND zinc finger-like"/>
    <property type="match status" value="1"/>
</dbReference>
<keyword evidence="10" id="KW-0223">Dioxygenase</keyword>
<keyword evidence="7 17" id="KW-0863">Zinc-finger</keyword>
<comment type="subcellular location">
    <subcellularLocation>
        <location evidence="2">Nucleus</location>
    </subcellularLocation>
</comment>
<dbReference type="InterPro" id="IPR006553">
    <property type="entry name" value="Leu-rich_rpt_Cys-con_subtyp"/>
</dbReference>
<evidence type="ECO:0000259" key="22">
    <source>
        <dbReference type="PROSITE" id="PS50865"/>
    </source>
</evidence>
<evidence type="ECO:0000256" key="13">
    <source>
        <dbReference type="ARBA" id="ARBA00023015"/>
    </source>
</evidence>
<protein>
    <recommendedName>
        <fullName evidence="4">[histone H3]-dimethyl-L-lysine(36) demethylase</fullName>
        <ecNumber evidence="4">1.14.11.27</ecNumber>
    </recommendedName>
</protein>
<evidence type="ECO:0000313" key="26">
    <source>
        <dbReference type="Proteomes" id="UP000215335"/>
    </source>
</evidence>
<dbReference type="Pfam" id="PF12937">
    <property type="entry name" value="F-box-like"/>
    <property type="match status" value="1"/>
</dbReference>
<evidence type="ECO:0000256" key="18">
    <source>
        <dbReference type="SAM" id="MobiDB-lite"/>
    </source>
</evidence>
<feature type="compositionally biased region" description="Polar residues" evidence="18">
    <location>
        <begin position="1142"/>
        <end position="1152"/>
    </location>
</feature>
<dbReference type="GO" id="GO:0140680">
    <property type="term" value="F:histone H3K36me/H3K36me2 demethylase activity"/>
    <property type="evidence" value="ECO:0007669"/>
    <property type="project" value="UniProtKB-EC"/>
</dbReference>
<evidence type="ECO:0000256" key="9">
    <source>
        <dbReference type="ARBA" id="ARBA00022853"/>
    </source>
</evidence>
<dbReference type="Pfam" id="PF02008">
    <property type="entry name" value="zf-CXXC"/>
    <property type="match status" value="1"/>
</dbReference>
<evidence type="ECO:0000256" key="4">
    <source>
        <dbReference type="ARBA" id="ARBA00013246"/>
    </source>
</evidence>
<keyword evidence="19" id="KW-1133">Transmembrane helix</keyword>
<dbReference type="PROSITE" id="PS50865">
    <property type="entry name" value="ZF_MYND_2"/>
    <property type="match status" value="1"/>
</dbReference>
<dbReference type="SMART" id="SM00028">
    <property type="entry name" value="TPR"/>
    <property type="match status" value="2"/>
</dbReference>
<comment type="caution">
    <text evidence="25">The sequence shown here is derived from an EMBL/GenBank/DDBJ whole genome shotgun (WGS) entry which is preliminary data.</text>
</comment>
<dbReference type="InterPro" id="IPR041070">
    <property type="entry name" value="JHD"/>
</dbReference>
<dbReference type="CDD" id="cd15555">
    <property type="entry name" value="PHD_KDM2A_2B"/>
    <property type="match status" value="1"/>
</dbReference>
<organism evidence="25 26">
    <name type="scientific">Trichomalopsis sarcophagae</name>
    <dbReference type="NCBI Taxonomy" id="543379"/>
    <lineage>
        <taxon>Eukaryota</taxon>
        <taxon>Metazoa</taxon>
        <taxon>Ecdysozoa</taxon>
        <taxon>Arthropoda</taxon>
        <taxon>Hexapoda</taxon>
        <taxon>Insecta</taxon>
        <taxon>Pterygota</taxon>
        <taxon>Neoptera</taxon>
        <taxon>Endopterygota</taxon>
        <taxon>Hymenoptera</taxon>
        <taxon>Apocrita</taxon>
        <taxon>Proctotrupomorpha</taxon>
        <taxon>Chalcidoidea</taxon>
        <taxon>Pteromalidae</taxon>
        <taxon>Pteromalinae</taxon>
        <taxon>Trichomalopsis</taxon>
    </lineage>
</organism>
<comment type="cofactor">
    <cofactor evidence="1">
        <name>Fe(2+)</name>
        <dbReference type="ChEBI" id="CHEBI:29033"/>
    </cofactor>
</comment>
<evidence type="ECO:0000256" key="15">
    <source>
        <dbReference type="ARBA" id="ARBA00023242"/>
    </source>
</evidence>
<dbReference type="SUPFAM" id="SSF48452">
    <property type="entry name" value="TPR-like"/>
    <property type="match status" value="1"/>
</dbReference>
<dbReference type="InterPro" id="IPR050690">
    <property type="entry name" value="JHDM1_Histone_Demethylase"/>
</dbReference>
<dbReference type="InterPro" id="IPR019734">
    <property type="entry name" value="TPR_rpt"/>
</dbReference>
<keyword evidence="19" id="KW-0472">Membrane</keyword>
<dbReference type="STRING" id="543379.A0A232FID0"/>
<dbReference type="Pfam" id="PF01753">
    <property type="entry name" value="zf-MYND"/>
    <property type="match status" value="1"/>
</dbReference>
<dbReference type="EC" id="1.14.11.27" evidence="4"/>
<evidence type="ECO:0000313" key="25">
    <source>
        <dbReference type="EMBL" id="OXU30514.1"/>
    </source>
</evidence>
<dbReference type="GO" id="GO:0008757">
    <property type="term" value="F:S-adenosylmethionine-dependent methyltransferase activity"/>
    <property type="evidence" value="ECO:0007669"/>
    <property type="project" value="UniProtKB-ARBA"/>
</dbReference>
<dbReference type="Gene3D" id="3.80.10.10">
    <property type="entry name" value="Ribonuclease Inhibitor"/>
    <property type="match status" value="1"/>
</dbReference>
<keyword evidence="11" id="KW-0560">Oxidoreductase</keyword>
<dbReference type="Gene3D" id="1.25.40.10">
    <property type="entry name" value="Tetratricopeptide repeat domain"/>
    <property type="match status" value="1"/>
</dbReference>
<dbReference type="Pfam" id="PF25372">
    <property type="entry name" value="DUF7885"/>
    <property type="match status" value="1"/>
</dbReference>
<dbReference type="PROSITE" id="PS50280">
    <property type="entry name" value="SET"/>
    <property type="match status" value="1"/>
</dbReference>
<evidence type="ECO:0000256" key="12">
    <source>
        <dbReference type="ARBA" id="ARBA00023004"/>
    </source>
</evidence>
<evidence type="ECO:0000256" key="8">
    <source>
        <dbReference type="ARBA" id="ARBA00022833"/>
    </source>
</evidence>
<evidence type="ECO:0000259" key="20">
    <source>
        <dbReference type="PROSITE" id="PS50016"/>
    </source>
</evidence>
<dbReference type="PROSITE" id="PS51184">
    <property type="entry name" value="JMJC"/>
    <property type="match status" value="1"/>
</dbReference>
<dbReference type="InterPro" id="IPR003347">
    <property type="entry name" value="JmjC_dom"/>
</dbReference>
<dbReference type="InterPro" id="IPR011990">
    <property type="entry name" value="TPR-like_helical_dom_sf"/>
</dbReference>
<dbReference type="OrthoDB" id="5876800at2759"/>
<keyword evidence="26" id="KW-1185">Reference proteome</keyword>
<dbReference type="PROSITE" id="PS50016">
    <property type="entry name" value="ZF_PHD_2"/>
    <property type="match status" value="1"/>
</dbReference>
<keyword evidence="13" id="KW-0805">Transcription regulation</keyword>
<dbReference type="Pfam" id="PF17811">
    <property type="entry name" value="JHD"/>
    <property type="match status" value="1"/>
</dbReference>
<sequence length="1541" mass="175285">MAQEVEQISNNDDSNQIFEPLAVEKALIREALLKIPESATAIQANRKKNAADSIKYRRKGNELYSSDSHSSQKHIEILNLYSKSMALAPTDSEELAFAYGNRAALLCHIKKYEECIKDCEKALDITVSDYLEAKLLCRKAECLAALNEKMAKYVCEEALELLKQLTLDKGLKSHYIEKLNNIKNSCLNNESKENKVDIGEEQKIPLDFTRQKEVPCASEAVTIRYNEEWGRHIVATQDIEPGEIIAVEKNYYRFTFTEQTYCHCSNCSKFTWSSIPCKLCIYGVYCSEECRTEAWEKFHKFECEIYPLLWDIDEGIKATPCSLRFLLKAIHEVGGVQQLRKAYLDLEKNTDHRTKGFSADGVFHSDRCTSVLSLMDCRVNLDYIAAVLLNAAVALYYLASNTTFFGKKLDVSAIELLNFEEVWVFGALFIKIFYLLFGSYIMPVYSNNIEMSQPGIIANPFCSLFNHSCDPNVNFIYSKNNEIIVYARYPIKKGDQLFHSYYLTNFLEMPKNERQAFLLDVYHFKCVCQPCKENWSNICLPKLERERTRKLYSDDWAFGDEDFEGRRGFQVEEKIESDRYDLGNFNGLFREMTGPELTVAYLQKHGLGIPLLVREKTGLGLRVPSTNFTVNDVRTCVGSKRIVDVMDVNTQKNEDMTMKEWQKYYEDENKNRLLNVISLEFSHTKLENYVQSPTIVRQIDWVDVVWPKHLKEAQVESTNLLEDMMYPKVQKYCLMSVKGCYTDFHVDFGGTSVWYHILKGGKIFWLIPPTEKNLALYQEWVLSGKQSDIFFGDMVDRCGRITLHAGMTLFIPTGWIHAVYTPQDSLVFGGNFLHSFGIDKQLRVAQVEEATKVPHKFRYPFFTEMLWYVLERYVHVLLGRSHLDISGTSSQHMVPENLKHVHLTPLELHGLKSIVMYLHSLPSTKKNVPELIRDPVALIHDVRCLVEQHRHDSPESAVTGHPVLPPPPALTITEREKLGITRKKLIRPPLQERSDSKSCPRRRRTRCKKCEACTRADCGECAYCQDMVKFGGTGRAKQTCLMRQCLRPMLPVTASCKFCSLDGWGQPPAPLMGKQHPVTPSSLMECSICYDIVHPQCTNRNMQNIVVSDDLPNSWECPECCESGRNLESKPRQLKTGKRKLSVTSASVSIQPPDSEKAMTPSKKMQVDLNESWNDQEVAEGHQRTYPQNQQTSPIVNRTPVSVIKKQFPVARNIQAVPVHRSNDFHEQSYVYNKVAILSVFKYLSRKDLVNCALVCRTWAQFSIDPSLWKKIDVSHSVLSAGHLSGIAQRQPETLLLDWTNIAKRQLAWLLIRLTKLQSLSLKGCNWAGVYALNTSACPLLTTLDLSFVAGLNDSSLREILSPPTDSGAGLIEKSSRLRYLRTLSLCGCDISDVALRYIAQHLSYVRTLNLSSCARITDAGVAQLTSPPAATVTTLVSLNLSGCRHITEISLNYLLKCQALKHLDLRNTLPISAQRVASFKAMSSVSSLLADTSPMGEANHSHIMEVRPPQSSMEMPTNFEDNIAKRSVISNSYQLFDRQR</sequence>
<comment type="catalytic activity">
    <reaction evidence="16">
        <text>N(6),N(6)-dimethyl-L-lysyl(36)-[histone H3] + 2 2-oxoglutarate + 2 O2 = L-lysyl(36)-[histone H3] + 2 formaldehyde + 2 succinate + 2 CO2</text>
        <dbReference type="Rhea" id="RHEA:42032"/>
        <dbReference type="Rhea" id="RHEA-COMP:9785"/>
        <dbReference type="Rhea" id="RHEA-COMP:9787"/>
        <dbReference type="ChEBI" id="CHEBI:15379"/>
        <dbReference type="ChEBI" id="CHEBI:16526"/>
        <dbReference type="ChEBI" id="CHEBI:16810"/>
        <dbReference type="ChEBI" id="CHEBI:16842"/>
        <dbReference type="ChEBI" id="CHEBI:29969"/>
        <dbReference type="ChEBI" id="CHEBI:30031"/>
        <dbReference type="ChEBI" id="CHEBI:61976"/>
        <dbReference type="EC" id="1.14.11.27"/>
    </reaction>
</comment>
<dbReference type="GO" id="GO:0008276">
    <property type="term" value="F:protein methyltransferase activity"/>
    <property type="evidence" value="ECO:0007669"/>
    <property type="project" value="UniProtKB-ARBA"/>
</dbReference>
<feature type="compositionally biased region" description="Basic residues" evidence="18">
    <location>
        <begin position="1132"/>
        <end position="1141"/>
    </location>
</feature>
<dbReference type="GO" id="GO:0005634">
    <property type="term" value="C:nucleus"/>
    <property type="evidence" value="ECO:0007669"/>
    <property type="project" value="UniProtKB-SubCell"/>
</dbReference>
<evidence type="ECO:0000256" key="19">
    <source>
        <dbReference type="SAM" id="Phobius"/>
    </source>
</evidence>
<reference evidence="25 26" key="1">
    <citation type="journal article" date="2017" name="Curr. Biol.">
        <title>The Evolution of Venom by Co-option of Single-Copy Genes.</title>
        <authorList>
            <person name="Martinson E.O."/>
            <person name="Mrinalini"/>
            <person name="Kelkar Y.D."/>
            <person name="Chang C.H."/>
            <person name="Werren J.H."/>
        </authorList>
    </citation>
    <scope>NUCLEOTIDE SEQUENCE [LARGE SCALE GENOMIC DNA]</scope>
    <source>
        <strain evidence="25 26">Alberta</strain>
        <tissue evidence="25">Whole body</tissue>
    </source>
</reference>
<dbReference type="Proteomes" id="UP000215335">
    <property type="component" value="Unassembled WGS sequence"/>
</dbReference>
<proteinExistence type="inferred from homology"/>
<feature type="domain" description="SET" evidence="21">
    <location>
        <begin position="219"/>
        <end position="502"/>
    </location>
</feature>
<dbReference type="Gene3D" id="2.60.120.650">
    <property type="entry name" value="Cupin"/>
    <property type="match status" value="1"/>
</dbReference>
<dbReference type="PROSITE" id="PS51058">
    <property type="entry name" value="ZF_CXXC"/>
    <property type="match status" value="1"/>
</dbReference>
<dbReference type="InterPro" id="IPR001810">
    <property type="entry name" value="F-box_dom"/>
</dbReference>
<keyword evidence="12" id="KW-0408">Iron</keyword>
<dbReference type="InterPro" id="IPR002893">
    <property type="entry name" value="Znf_MYND"/>
</dbReference>
<keyword evidence="19" id="KW-0812">Transmembrane</keyword>
<dbReference type="SUPFAM" id="SSF82199">
    <property type="entry name" value="SET domain"/>
    <property type="match status" value="1"/>
</dbReference>
<dbReference type="CDD" id="cd21783">
    <property type="entry name" value="CTD_Jhd1-like"/>
    <property type="match status" value="1"/>
</dbReference>
<accession>A0A232FID0</accession>
<evidence type="ECO:0000256" key="16">
    <source>
        <dbReference type="ARBA" id="ARBA00047915"/>
    </source>
</evidence>
<evidence type="ECO:0000259" key="24">
    <source>
        <dbReference type="PROSITE" id="PS51184"/>
    </source>
</evidence>
<dbReference type="SMART" id="SM00558">
    <property type="entry name" value="JmjC"/>
    <property type="match status" value="1"/>
</dbReference>
<dbReference type="InterPro" id="IPR002857">
    <property type="entry name" value="Znf_CXXC"/>
</dbReference>
<feature type="transmembrane region" description="Helical" evidence="19">
    <location>
        <begin position="422"/>
        <end position="442"/>
    </location>
</feature>
<dbReference type="Pfam" id="PF00856">
    <property type="entry name" value="SET"/>
    <property type="match status" value="1"/>
</dbReference>
<dbReference type="SMART" id="SM00367">
    <property type="entry name" value="LRR_CC"/>
    <property type="match status" value="5"/>
</dbReference>